<dbReference type="SUPFAM" id="SSF75005">
    <property type="entry name" value="Arabinanase/levansucrase/invertase"/>
    <property type="match status" value="1"/>
</dbReference>
<dbReference type="SMART" id="SM00640">
    <property type="entry name" value="Glyco_32"/>
    <property type="match status" value="1"/>
</dbReference>
<organism evidence="12 13">
    <name type="scientific">Actinidia rufa</name>
    <dbReference type="NCBI Taxonomy" id="165716"/>
    <lineage>
        <taxon>Eukaryota</taxon>
        <taxon>Viridiplantae</taxon>
        <taxon>Streptophyta</taxon>
        <taxon>Embryophyta</taxon>
        <taxon>Tracheophyta</taxon>
        <taxon>Spermatophyta</taxon>
        <taxon>Magnoliopsida</taxon>
        <taxon>eudicotyledons</taxon>
        <taxon>Gunneridae</taxon>
        <taxon>Pentapetalae</taxon>
        <taxon>asterids</taxon>
        <taxon>Ericales</taxon>
        <taxon>Actinidiaceae</taxon>
        <taxon>Actinidia</taxon>
    </lineage>
</organism>
<dbReference type="InterPro" id="IPR013320">
    <property type="entry name" value="ConA-like_dom_sf"/>
</dbReference>
<comment type="similarity">
    <text evidence="2 7">Belongs to the glycosyl hydrolase 32 family.</text>
</comment>
<dbReference type="Pfam" id="PF11837">
    <property type="entry name" value="INV_N"/>
    <property type="match status" value="1"/>
</dbReference>
<evidence type="ECO:0000259" key="10">
    <source>
        <dbReference type="Pfam" id="PF08244"/>
    </source>
</evidence>
<dbReference type="InterPro" id="IPR013148">
    <property type="entry name" value="Glyco_hydro_32_N"/>
</dbReference>
<evidence type="ECO:0000256" key="4">
    <source>
        <dbReference type="ARBA" id="ARBA00022554"/>
    </source>
</evidence>
<evidence type="ECO:0000256" key="5">
    <source>
        <dbReference type="ARBA" id="ARBA00022801"/>
    </source>
</evidence>
<feature type="transmembrane region" description="Helical" evidence="8">
    <location>
        <begin position="26"/>
        <end position="45"/>
    </location>
</feature>
<dbReference type="Pfam" id="PF08244">
    <property type="entry name" value="Glyco_hydro_32C"/>
    <property type="match status" value="1"/>
</dbReference>
<name>A0A7J0GWP8_9ERIC</name>
<dbReference type="OrthoDB" id="202537at2759"/>
<keyword evidence="6 7" id="KW-0326">Glycosidase</keyword>
<evidence type="ECO:0000256" key="6">
    <source>
        <dbReference type="ARBA" id="ARBA00023295"/>
    </source>
</evidence>
<keyword evidence="13" id="KW-1185">Reference proteome</keyword>
<keyword evidence="8" id="KW-0812">Transmembrane</keyword>
<evidence type="ECO:0000313" key="12">
    <source>
        <dbReference type="EMBL" id="GFZ15206.1"/>
    </source>
</evidence>
<evidence type="ECO:0000256" key="8">
    <source>
        <dbReference type="SAM" id="Phobius"/>
    </source>
</evidence>
<dbReference type="EC" id="3.2.1.26" evidence="3"/>
<feature type="domain" description="Glycosyl hydrolase family 32 N-terminal" evidence="9">
    <location>
        <begin position="107"/>
        <end position="144"/>
    </location>
</feature>
<feature type="domain" description="Glycosyl hydrolase family 32 C-terminal" evidence="10">
    <location>
        <begin position="329"/>
        <end position="500"/>
    </location>
</feature>
<evidence type="ECO:0000259" key="9">
    <source>
        <dbReference type="Pfam" id="PF00251"/>
    </source>
</evidence>
<evidence type="ECO:0000256" key="7">
    <source>
        <dbReference type="RuleBase" id="RU362110"/>
    </source>
</evidence>
<comment type="caution">
    <text evidence="12">The sequence shown here is derived from an EMBL/GenBank/DDBJ whole genome shotgun (WGS) entry which is preliminary data.</text>
</comment>
<proteinExistence type="inferred from homology"/>
<keyword evidence="8" id="KW-1133">Transmembrane helix</keyword>
<accession>A0A7J0GWP8</accession>
<dbReference type="InterPro" id="IPR023296">
    <property type="entry name" value="Glyco_hydro_beta-prop_sf"/>
</dbReference>
<keyword evidence="5 7" id="KW-0378">Hydrolase</keyword>
<dbReference type="Gene3D" id="2.60.120.560">
    <property type="entry name" value="Exo-inulinase, domain 1"/>
    <property type="match status" value="1"/>
</dbReference>
<sequence>MDTNLSSYTRLPDQPAAAPHRRPVKAIAGIFLSILLLSSLVAFILNHGPRDAPNNVPKSQVLPETWMPPSRGVEQGVSEKAFREYSGMDPEYNWTNTMLAWQRTAFHFQPQKNWMNAPLFHMGWYHIWYQYNPDSAIWGNITWGPRGIIGLDTLAPPPHCHVQNLAYPANLSDPLLLDLVKYEGNPVIGAATWHWDEGLPGPDNGLGWPRWKMAGCYWVSSMCLRQVWMMRRRIFYALGTYDTINDKWTPDNSELDVGIGLRVDYGKYYASKTFYDYNKQRRILWGWIGETDSEYDDLMKGWASVQTIPRTVVFDVKTGTNILQWPVKEVEELRRNSTEFNGVELAPGSIIRRHWRGLLEVDVGYNCSTAGAGVRGALGPFGLIVLADHSLFELTPVYFYISKDISGGYKTFFCADEIRSSLAVEVNKKVHGGMVPVLDSEKLTMRLLVDHSIVESFAQGGRTVITSRIYPTKAVDGAARAFLFNNATGVSVTASLTVWEMKSAYIKPYPFDDM</sequence>
<dbReference type="GO" id="GO:0005975">
    <property type="term" value="P:carbohydrate metabolic process"/>
    <property type="evidence" value="ECO:0007669"/>
    <property type="project" value="InterPro"/>
</dbReference>
<dbReference type="Pfam" id="PF00251">
    <property type="entry name" value="Glyco_hydro_32N"/>
    <property type="match status" value="2"/>
</dbReference>
<feature type="domain" description="Beta-fructofuranosidase N-terminal" evidence="11">
    <location>
        <begin position="7"/>
        <end position="99"/>
    </location>
</feature>
<dbReference type="InterPro" id="IPR013189">
    <property type="entry name" value="Glyco_hydro_32_C"/>
</dbReference>
<dbReference type="GO" id="GO:0005775">
    <property type="term" value="C:vacuolar lumen"/>
    <property type="evidence" value="ECO:0007669"/>
    <property type="project" value="UniProtKB-SubCell"/>
</dbReference>
<evidence type="ECO:0000256" key="1">
    <source>
        <dbReference type="ARBA" id="ARBA00004410"/>
    </source>
</evidence>
<dbReference type="InterPro" id="IPR001362">
    <property type="entry name" value="Glyco_hydro_32"/>
</dbReference>
<dbReference type="SUPFAM" id="SSF49899">
    <property type="entry name" value="Concanavalin A-like lectins/glucanases"/>
    <property type="match status" value="1"/>
</dbReference>
<gene>
    <name evidence="12" type="ORF">Acr_24g0013960</name>
</gene>
<evidence type="ECO:0000313" key="13">
    <source>
        <dbReference type="Proteomes" id="UP000585474"/>
    </source>
</evidence>
<keyword evidence="8" id="KW-0472">Membrane</keyword>
<evidence type="ECO:0000256" key="3">
    <source>
        <dbReference type="ARBA" id="ARBA00012758"/>
    </source>
</evidence>
<dbReference type="InterPro" id="IPR050551">
    <property type="entry name" value="Fructan_Metab_Enzymes"/>
</dbReference>
<evidence type="ECO:0000259" key="11">
    <source>
        <dbReference type="Pfam" id="PF11837"/>
    </source>
</evidence>
<dbReference type="PANTHER" id="PTHR31953">
    <property type="entry name" value="BETA-FRUCTOFURANOSIDASE, INSOLUBLE ISOENZYME CWINV1-RELATED"/>
    <property type="match status" value="1"/>
</dbReference>
<comment type="subcellular location">
    <subcellularLocation>
        <location evidence="1">Vacuole lumen</location>
    </subcellularLocation>
</comment>
<feature type="domain" description="Glycosyl hydrolase family 32 N-terminal" evidence="9">
    <location>
        <begin position="218"/>
        <end position="326"/>
    </location>
</feature>
<dbReference type="InterPro" id="IPR021792">
    <property type="entry name" value="Beta-fructofuranosidase_N"/>
</dbReference>
<evidence type="ECO:0000256" key="2">
    <source>
        <dbReference type="ARBA" id="ARBA00009902"/>
    </source>
</evidence>
<dbReference type="Proteomes" id="UP000585474">
    <property type="component" value="Unassembled WGS sequence"/>
</dbReference>
<dbReference type="AlphaFoldDB" id="A0A7J0GWP8"/>
<reference evidence="12 13" key="1">
    <citation type="submission" date="2019-07" db="EMBL/GenBank/DDBJ databases">
        <title>De Novo Assembly of kiwifruit Actinidia rufa.</title>
        <authorList>
            <person name="Sugita-Konishi S."/>
            <person name="Sato K."/>
            <person name="Mori E."/>
            <person name="Abe Y."/>
            <person name="Kisaki G."/>
            <person name="Hamano K."/>
            <person name="Suezawa K."/>
            <person name="Otani M."/>
            <person name="Fukuda T."/>
            <person name="Manabe T."/>
            <person name="Gomi K."/>
            <person name="Tabuchi M."/>
            <person name="Akimitsu K."/>
            <person name="Kataoka I."/>
        </authorList>
    </citation>
    <scope>NUCLEOTIDE SEQUENCE [LARGE SCALE GENOMIC DNA]</scope>
    <source>
        <strain evidence="13">cv. Fuchu</strain>
    </source>
</reference>
<dbReference type="Gene3D" id="2.115.10.20">
    <property type="entry name" value="Glycosyl hydrolase domain, family 43"/>
    <property type="match status" value="2"/>
</dbReference>
<dbReference type="EMBL" id="BJWL01000024">
    <property type="protein sequence ID" value="GFZ15206.1"/>
    <property type="molecule type" value="Genomic_DNA"/>
</dbReference>
<protein>
    <recommendedName>
        <fullName evidence="3">beta-fructofuranosidase</fullName>
        <ecNumber evidence="3">3.2.1.26</ecNumber>
    </recommendedName>
</protein>
<keyword evidence="4" id="KW-0926">Vacuole</keyword>
<dbReference type="GO" id="GO:0004564">
    <property type="term" value="F:beta-fructofuranosidase activity"/>
    <property type="evidence" value="ECO:0007669"/>
    <property type="project" value="UniProtKB-EC"/>
</dbReference>